<dbReference type="CDD" id="cd04301">
    <property type="entry name" value="NAT_SF"/>
    <property type="match status" value="1"/>
</dbReference>
<reference evidence="2" key="1">
    <citation type="journal article" date="2014" name="Front. Microbiol.">
        <title>High frequency of phylogenetically diverse reductive dehalogenase-homologous genes in deep subseafloor sedimentary metagenomes.</title>
        <authorList>
            <person name="Kawai M."/>
            <person name="Futagami T."/>
            <person name="Toyoda A."/>
            <person name="Takaki Y."/>
            <person name="Nishi S."/>
            <person name="Hori S."/>
            <person name="Arai W."/>
            <person name="Tsubouchi T."/>
            <person name="Morono Y."/>
            <person name="Uchiyama I."/>
            <person name="Ito T."/>
            <person name="Fujiyama A."/>
            <person name="Inagaki F."/>
            <person name="Takami H."/>
        </authorList>
    </citation>
    <scope>NUCLEOTIDE SEQUENCE</scope>
    <source>
        <strain evidence="2">Expedition CK06-06</strain>
    </source>
</reference>
<feature type="domain" description="N-acetyltransferase" evidence="1">
    <location>
        <begin position="4"/>
        <end position="67"/>
    </location>
</feature>
<evidence type="ECO:0000259" key="1">
    <source>
        <dbReference type="Pfam" id="PF00583"/>
    </source>
</evidence>
<dbReference type="InterPro" id="IPR016181">
    <property type="entry name" value="Acyl_CoA_acyltransferase"/>
</dbReference>
<protein>
    <recommendedName>
        <fullName evidence="1">N-acetyltransferase domain-containing protein</fullName>
    </recommendedName>
</protein>
<gene>
    <name evidence="2" type="ORF">S12H4_58826</name>
</gene>
<feature type="non-terminal residue" evidence="2">
    <location>
        <position position="1"/>
    </location>
</feature>
<dbReference type="AlphaFoldDB" id="X1VV87"/>
<dbReference type="Gene3D" id="3.40.630.30">
    <property type="match status" value="1"/>
</dbReference>
<sequence length="94" mass="10941">HKDHPERTIPFVFEEGKVIKAICFFHLSTEEDGWLMGMRVKKEYQKRGIAKIFTKEMIDFAEEKGLIGHLPGSRKTLTLRMHQIDTESPLVETL</sequence>
<name>X1VV87_9ZZZZ</name>
<dbReference type="SUPFAM" id="SSF55729">
    <property type="entry name" value="Acyl-CoA N-acyltransferases (Nat)"/>
    <property type="match status" value="1"/>
</dbReference>
<dbReference type="InterPro" id="IPR000182">
    <property type="entry name" value="GNAT_dom"/>
</dbReference>
<dbReference type="GO" id="GO:0016747">
    <property type="term" value="F:acyltransferase activity, transferring groups other than amino-acyl groups"/>
    <property type="evidence" value="ECO:0007669"/>
    <property type="project" value="InterPro"/>
</dbReference>
<organism evidence="2">
    <name type="scientific">marine sediment metagenome</name>
    <dbReference type="NCBI Taxonomy" id="412755"/>
    <lineage>
        <taxon>unclassified sequences</taxon>
        <taxon>metagenomes</taxon>
        <taxon>ecological metagenomes</taxon>
    </lineage>
</organism>
<proteinExistence type="predicted"/>
<dbReference type="Pfam" id="PF00583">
    <property type="entry name" value="Acetyltransf_1"/>
    <property type="match status" value="1"/>
</dbReference>
<dbReference type="EMBL" id="BARW01038298">
    <property type="protein sequence ID" value="GAJ21791.1"/>
    <property type="molecule type" value="Genomic_DNA"/>
</dbReference>
<accession>X1VV87</accession>
<comment type="caution">
    <text evidence="2">The sequence shown here is derived from an EMBL/GenBank/DDBJ whole genome shotgun (WGS) entry which is preliminary data.</text>
</comment>
<evidence type="ECO:0000313" key="2">
    <source>
        <dbReference type="EMBL" id="GAJ21791.1"/>
    </source>
</evidence>